<dbReference type="PANTHER" id="PTHR43798">
    <property type="entry name" value="MONOACYLGLYCEROL LIPASE"/>
    <property type="match status" value="1"/>
</dbReference>
<dbReference type="InterPro" id="IPR022742">
    <property type="entry name" value="Hydrolase_4"/>
</dbReference>
<dbReference type="OrthoDB" id="135231at2"/>
<evidence type="ECO:0000313" key="3">
    <source>
        <dbReference type="EMBL" id="TWF33964.1"/>
    </source>
</evidence>
<dbReference type="GO" id="GO:0016787">
    <property type="term" value="F:hydrolase activity"/>
    <property type="evidence" value="ECO:0007669"/>
    <property type="project" value="UniProtKB-KW"/>
</dbReference>
<dbReference type="Proteomes" id="UP000320811">
    <property type="component" value="Unassembled WGS sequence"/>
</dbReference>
<dbReference type="InterPro" id="IPR050266">
    <property type="entry name" value="AB_hydrolase_sf"/>
</dbReference>
<protein>
    <submittedName>
        <fullName evidence="3">Pimeloyl-ACP methyl ester carboxylesterase</fullName>
    </submittedName>
</protein>
<dbReference type="SUPFAM" id="SSF53474">
    <property type="entry name" value="alpha/beta-Hydrolases"/>
    <property type="match status" value="1"/>
</dbReference>
<evidence type="ECO:0000256" key="1">
    <source>
        <dbReference type="ARBA" id="ARBA00022801"/>
    </source>
</evidence>
<gene>
    <name evidence="3" type="ORF">FHW36_111155</name>
</gene>
<keyword evidence="1" id="KW-0378">Hydrolase</keyword>
<dbReference type="RefSeq" id="WP_145674039.1">
    <property type="nucleotide sequence ID" value="NZ_VIWO01000011.1"/>
</dbReference>
<name>A0A561P799_9BACT</name>
<organism evidence="3 4">
    <name type="scientific">Chitinophaga polysaccharea</name>
    <dbReference type="NCBI Taxonomy" id="1293035"/>
    <lineage>
        <taxon>Bacteria</taxon>
        <taxon>Pseudomonadati</taxon>
        <taxon>Bacteroidota</taxon>
        <taxon>Chitinophagia</taxon>
        <taxon>Chitinophagales</taxon>
        <taxon>Chitinophagaceae</taxon>
        <taxon>Chitinophaga</taxon>
    </lineage>
</organism>
<keyword evidence="4" id="KW-1185">Reference proteome</keyword>
<dbReference type="AlphaFoldDB" id="A0A561P799"/>
<dbReference type="GO" id="GO:0016020">
    <property type="term" value="C:membrane"/>
    <property type="evidence" value="ECO:0007669"/>
    <property type="project" value="TreeGrafter"/>
</dbReference>
<proteinExistence type="predicted"/>
<reference evidence="3 4" key="1">
    <citation type="submission" date="2019-06" db="EMBL/GenBank/DDBJ databases">
        <title>Sorghum-associated microbial communities from plants grown in Nebraska, USA.</title>
        <authorList>
            <person name="Schachtman D."/>
        </authorList>
    </citation>
    <scope>NUCLEOTIDE SEQUENCE [LARGE SCALE GENOMIC DNA]</scope>
    <source>
        <strain evidence="3 4">1209</strain>
    </source>
</reference>
<dbReference type="EMBL" id="VIWO01000011">
    <property type="protein sequence ID" value="TWF33964.1"/>
    <property type="molecule type" value="Genomic_DNA"/>
</dbReference>
<dbReference type="Pfam" id="PF12146">
    <property type="entry name" value="Hydrolase_4"/>
    <property type="match status" value="1"/>
</dbReference>
<feature type="domain" description="Serine aminopeptidase S33" evidence="2">
    <location>
        <begin position="30"/>
        <end position="133"/>
    </location>
</feature>
<dbReference type="Gene3D" id="3.40.50.1820">
    <property type="entry name" value="alpha/beta hydrolase"/>
    <property type="match status" value="1"/>
</dbReference>
<dbReference type="PANTHER" id="PTHR43798:SF31">
    <property type="entry name" value="AB HYDROLASE SUPERFAMILY PROTEIN YCLE"/>
    <property type="match status" value="1"/>
</dbReference>
<comment type="caution">
    <text evidence="3">The sequence shown here is derived from an EMBL/GenBank/DDBJ whole genome shotgun (WGS) entry which is preliminary data.</text>
</comment>
<evidence type="ECO:0000313" key="4">
    <source>
        <dbReference type="Proteomes" id="UP000320811"/>
    </source>
</evidence>
<accession>A0A561P799</accession>
<sequence>MTTHKFTYSNVQSTDGTTIGFQQGGTGPGLIIVPGVLSTSADYTRLAGMLSSSFTLYIMDRRGRGGSGAQGASYSMSRECEDVKAVQEATGATYIFGHSFGGLVTLETATRHPSFKGIVLYEPGVDLQNNPATWEWITTYEQALKNGQPRQAFTSFVQGAGHTPLSKMPRWLAGFILRMMIRGTHWQETVALLDTNLCEHKETQKLSGSYHHYQGIKSSVLLMSGGKSPEFVHTTNQVLANTIPGAQLRSLAGLSHLSPENNEAPEAIAKEIIRFLSSVPNN</sequence>
<dbReference type="InterPro" id="IPR029058">
    <property type="entry name" value="AB_hydrolase_fold"/>
</dbReference>
<evidence type="ECO:0000259" key="2">
    <source>
        <dbReference type="Pfam" id="PF12146"/>
    </source>
</evidence>